<dbReference type="GO" id="GO:0008828">
    <property type="term" value="F:dATP diphosphatase activity"/>
    <property type="evidence" value="ECO:0007669"/>
    <property type="project" value="UniProtKB-EC"/>
</dbReference>
<evidence type="ECO:0000256" key="8">
    <source>
        <dbReference type="ARBA" id="ARBA00024459"/>
    </source>
</evidence>
<evidence type="ECO:0000313" key="23">
    <source>
        <dbReference type="EMBL" id="OGC84588.1"/>
    </source>
</evidence>
<comment type="subunit">
    <text evidence="3">Monomer.</text>
</comment>
<dbReference type="Proteomes" id="UP000178091">
    <property type="component" value="Unassembled WGS sequence"/>
</dbReference>
<evidence type="ECO:0000256" key="15">
    <source>
        <dbReference type="ARBA" id="ARBA00030682"/>
    </source>
</evidence>
<comment type="caution">
    <text evidence="23">The sequence shown here is derived from an EMBL/GenBank/DDBJ whole genome shotgun (WGS) entry which is preliminary data.</text>
</comment>
<evidence type="ECO:0000256" key="7">
    <source>
        <dbReference type="ARBA" id="ARBA00024448"/>
    </source>
</evidence>
<accession>A0A1F4XSM1</accession>
<reference evidence="23 24" key="1">
    <citation type="journal article" date="2016" name="Nat. Commun.">
        <title>Thousands of microbial genomes shed light on interconnected biogeochemical processes in an aquifer system.</title>
        <authorList>
            <person name="Anantharaman K."/>
            <person name="Brown C.T."/>
            <person name="Hug L.A."/>
            <person name="Sharon I."/>
            <person name="Castelle C.J."/>
            <person name="Probst A.J."/>
            <person name="Thomas B.C."/>
            <person name="Singh A."/>
            <person name="Wilkins M.J."/>
            <person name="Karaoz U."/>
            <person name="Brodie E.L."/>
            <person name="Williams K.H."/>
            <person name="Hubbard S.S."/>
            <person name="Banfield J.F."/>
        </authorList>
    </citation>
    <scope>NUCLEOTIDE SEQUENCE [LARGE SCALE GENOMIC DNA]</scope>
</reference>
<dbReference type="GO" id="GO:0042262">
    <property type="term" value="P:DNA protection"/>
    <property type="evidence" value="ECO:0007669"/>
    <property type="project" value="InterPro"/>
</dbReference>
<evidence type="ECO:0000259" key="22">
    <source>
        <dbReference type="PROSITE" id="PS51462"/>
    </source>
</evidence>
<evidence type="ECO:0000256" key="1">
    <source>
        <dbReference type="ARBA" id="ARBA00001946"/>
    </source>
</evidence>
<dbReference type="SUPFAM" id="SSF55811">
    <property type="entry name" value="Nudix"/>
    <property type="match status" value="1"/>
</dbReference>
<evidence type="ECO:0000256" key="3">
    <source>
        <dbReference type="ARBA" id="ARBA00011245"/>
    </source>
</evidence>
<evidence type="ECO:0000256" key="11">
    <source>
        <dbReference type="ARBA" id="ARBA00026103"/>
    </source>
</evidence>
<evidence type="ECO:0000256" key="21">
    <source>
        <dbReference type="ARBA" id="ARBA00053094"/>
    </source>
</evidence>
<dbReference type="PROSITE" id="PS51462">
    <property type="entry name" value="NUDIX"/>
    <property type="match status" value="1"/>
</dbReference>
<evidence type="ECO:0000256" key="19">
    <source>
        <dbReference type="ARBA" id="ARBA00048894"/>
    </source>
</evidence>
<comment type="catalytic activity">
    <reaction evidence="9">
        <text>8-oxo-dGTP + H2O = 8-oxo-dGMP + diphosphate + H(+)</text>
        <dbReference type="Rhea" id="RHEA:31575"/>
        <dbReference type="ChEBI" id="CHEBI:15377"/>
        <dbReference type="ChEBI" id="CHEBI:15378"/>
        <dbReference type="ChEBI" id="CHEBI:33019"/>
        <dbReference type="ChEBI" id="CHEBI:63224"/>
        <dbReference type="ChEBI" id="CHEBI:77896"/>
    </reaction>
    <physiologicalReaction direction="left-to-right" evidence="9">
        <dbReference type="Rhea" id="RHEA:31576"/>
    </physiologicalReaction>
</comment>
<gene>
    <name evidence="23" type="ORF">A3F55_00870</name>
</gene>
<evidence type="ECO:0000256" key="5">
    <source>
        <dbReference type="ARBA" id="ARBA00022801"/>
    </source>
</evidence>
<comment type="similarity">
    <text evidence="2">Belongs to the Nudix hydrolase family.</text>
</comment>
<dbReference type="InterPro" id="IPR015797">
    <property type="entry name" value="NUDIX_hydrolase-like_dom_sf"/>
</dbReference>
<dbReference type="PANTHER" id="PTHR43758">
    <property type="entry name" value="7,8-DIHYDRO-8-OXOGUANINE TRIPHOSPHATASE"/>
    <property type="match status" value="1"/>
</dbReference>
<dbReference type="GO" id="GO:0005737">
    <property type="term" value="C:cytoplasm"/>
    <property type="evidence" value="ECO:0007669"/>
    <property type="project" value="TreeGrafter"/>
</dbReference>
<protein>
    <recommendedName>
        <fullName evidence="12">Oxidized purine nucleoside triphosphate hydrolase</fullName>
        <ecNumber evidence="11">3.6.1.56</ecNumber>
    </recommendedName>
    <alternativeName>
        <fullName evidence="16">2-hydroxy-dATP diphosphatase</fullName>
    </alternativeName>
    <alternativeName>
        <fullName evidence="15">7,8-dihydro-8-oxoguanine triphosphatase</fullName>
    </alternativeName>
    <alternativeName>
        <fullName evidence="14">8-oxo-dGTPase</fullName>
    </alternativeName>
    <alternativeName>
        <fullName evidence="17">Methylated purine nucleoside triphosphate hydrolase</fullName>
    </alternativeName>
    <alternativeName>
        <fullName evidence="13">Nucleoside diphosphate-linked moiety X motif 1</fullName>
    </alternativeName>
</protein>
<dbReference type="PRINTS" id="PR01403">
    <property type="entry name" value="8OXTPHPHTASE"/>
</dbReference>
<evidence type="ECO:0000256" key="16">
    <source>
        <dbReference type="ARBA" id="ARBA00031927"/>
    </source>
</evidence>
<comment type="catalytic activity">
    <reaction evidence="18">
        <text>N(6)-methyl-ATP + H2O = N(6)-methyl-AMP + diphosphate + H(+)</text>
        <dbReference type="Rhea" id="RHEA:67608"/>
        <dbReference type="ChEBI" id="CHEBI:15377"/>
        <dbReference type="ChEBI" id="CHEBI:15378"/>
        <dbReference type="ChEBI" id="CHEBI:33019"/>
        <dbReference type="ChEBI" id="CHEBI:144842"/>
        <dbReference type="ChEBI" id="CHEBI:172873"/>
    </reaction>
    <physiologicalReaction direction="left-to-right" evidence="18">
        <dbReference type="Rhea" id="RHEA:67609"/>
    </physiologicalReaction>
</comment>
<dbReference type="InterPro" id="IPR003563">
    <property type="entry name" value="8ODP"/>
</dbReference>
<dbReference type="AlphaFoldDB" id="A0A1F4XSM1"/>
<dbReference type="PANTHER" id="PTHR43758:SF2">
    <property type="entry name" value="OXIDIZED PURINE NUCLEOSIDE TRIPHOSPHATE HYDROLASE"/>
    <property type="match status" value="1"/>
</dbReference>
<evidence type="ECO:0000256" key="18">
    <source>
        <dbReference type="ARBA" id="ARBA00048002"/>
    </source>
</evidence>
<sequence>MQRSAYVCPLRGESVLLGQNRDGGAAGKWSACGGKVNKNEWVVAAARRELREESSLEVDEKHLVPSALVTTYRGSAAYYRLYIFTVKQWIGEPTDTSEMYNHQWFPFSQVPLKMMRPSDRQWLPLVLAGETFAADIYLDEDGEAVREIKKYRPMRFRNEFA</sequence>
<evidence type="ECO:0000256" key="13">
    <source>
        <dbReference type="ARBA" id="ARBA00029673"/>
    </source>
</evidence>
<keyword evidence="4" id="KW-0479">Metal-binding</keyword>
<dbReference type="InterPro" id="IPR000086">
    <property type="entry name" value="NUDIX_hydrolase_dom"/>
</dbReference>
<evidence type="ECO:0000256" key="2">
    <source>
        <dbReference type="ARBA" id="ARBA00005582"/>
    </source>
</evidence>
<evidence type="ECO:0000256" key="9">
    <source>
        <dbReference type="ARBA" id="ARBA00024486"/>
    </source>
</evidence>
<dbReference type="GO" id="GO:0046872">
    <property type="term" value="F:metal ion binding"/>
    <property type="evidence" value="ECO:0007669"/>
    <property type="project" value="UniProtKB-KW"/>
</dbReference>
<dbReference type="Pfam" id="PF00293">
    <property type="entry name" value="NUDIX"/>
    <property type="match status" value="1"/>
</dbReference>
<dbReference type="EC" id="3.6.1.56" evidence="11"/>
<dbReference type="EMBL" id="MEWW01000013">
    <property type="protein sequence ID" value="OGC84588.1"/>
    <property type="molecule type" value="Genomic_DNA"/>
</dbReference>
<name>A0A1F4XSM1_9BACT</name>
<evidence type="ECO:0000256" key="10">
    <source>
        <dbReference type="ARBA" id="ARBA00024596"/>
    </source>
</evidence>
<dbReference type="GO" id="GO:0008413">
    <property type="term" value="F:8-oxo-7,8-dihydroguanosine triphosphate pyrophosphatase activity"/>
    <property type="evidence" value="ECO:0007669"/>
    <property type="project" value="InterPro"/>
</dbReference>
<dbReference type="Gene3D" id="3.90.79.10">
    <property type="entry name" value="Nucleoside Triphosphate Pyrophosphohydrolase"/>
    <property type="match status" value="1"/>
</dbReference>
<keyword evidence="5" id="KW-0378">Hydrolase</keyword>
<organism evidence="23 24">
    <name type="scientific">Candidatus Adlerbacteria bacterium RIFCSPHIGHO2_12_FULL_53_18</name>
    <dbReference type="NCBI Taxonomy" id="1797242"/>
    <lineage>
        <taxon>Bacteria</taxon>
        <taxon>Candidatus Adleribacteriota</taxon>
    </lineage>
</organism>
<comment type="catalytic activity">
    <reaction evidence="8">
        <text>2-oxo-dATP + H2O = 2-oxo-dAMP + diphosphate + H(+)</text>
        <dbReference type="Rhea" id="RHEA:31583"/>
        <dbReference type="ChEBI" id="CHEBI:15377"/>
        <dbReference type="ChEBI" id="CHEBI:15378"/>
        <dbReference type="ChEBI" id="CHEBI:33019"/>
        <dbReference type="ChEBI" id="CHEBI:63212"/>
        <dbReference type="ChEBI" id="CHEBI:77897"/>
        <dbReference type="EC" id="3.6.1.56"/>
    </reaction>
    <physiologicalReaction direction="left-to-right" evidence="8">
        <dbReference type="Rhea" id="RHEA:31584"/>
    </physiologicalReaction>
</comment>
<comment type="cofactor">
    <cofactor evidence="1">
        <name>Mg(2+)</name>
        <dbReference type="ChEBI" id="CHEBI:18420"/>
    </cofactor>
</comment>
<evidence type="ECO:0000256" key="6">
    <source>
        <dbReference type="ARBA" id="ARBA00022842"/>
    </source>
</evidence>
<evidence type="ECO:0000313" key="24">
    <source>
        <dbReference type="Proteomes" id="UP000178091"/>
    </source>
</evidence>
<evidence type="ECO:0000256" key="14">
    <source>
        <dbReference type="ARBA" id="ARBA00030634"/>
    </source>
</evidence>
<evidence type="ECO:0000256" key="20">
    <source>
        <dbReference type="ARBA" id="ARBA00049032"/>
    </source>
</evidence>
<evidence type="ECO:0000256" key="17">
    <source>
        <dbReference type="ARBA" id="ARBA00032071"/>
    </source>
</evidence>
<comment type="catalytic activity">
    <reaction evidence="10">
        <text>2-oxo-ATP + H2O = 2-oxo-AMP + diphosphate + H(+)</text>
        <dbReference type="Rhea" id="RHEA:67392"/>
        <dbReference type="ChEBI" id="CHEBI:15377"/>
        <dbReference type="ChEBI" id="CHEBI:15378"/>
        <dbReference type="ChEBI" id="CHEBI:33019"/>
        <dbReference type="ChEBI" id="CHEBI:71395"/>
        <dbReference type="ChEBI" id="CHEBI:172878"/>
    </reaction>
    <physiologicalReaction direction="left-to-right" evidence="10">
        <dbReference type="Rhea" id="RHEA:67393"/>
    </physiologicalReaction>
</comment>
<proteinExistence type="inferred from homology"/>
<evidence type="ECO:0000256" key="4">
    <source>
        <dbReference type="ARBA" id="ARBA00022723"/>
    </source>
</evidence>
<evidence type="ECO:0000256" key="12">
    <source>
        <dbReference type="ARBA" id="ARBA00026218"/>
    </source>
</evidence>
<comment type="catalytic activity">
    <reaction evidence="20">
        <text>N(6)-methyl-dATP + H2O = N(6)-methyl-dAMP + diphosphate + H(+)</text>
        <dbReference type="Rhea" id="RHEA:67604"/>
        <dbReference type="ChEBI" id="CHEBI:15377"/>
        <dbReference type="ChEBI" id="CHEBI:15378"/>
        <dbReference type="ChEBI" id="CHEBI:33019"/>
        <dbReference type="ChEBI" id="CHEBI:169976"/>
        <dbReference type="ChEBI" id="CHEBI:172872"/>
    </reaction>
    <physiologicalReaction direction="left-to-right" evidence="20">
        <dbReference type="Rhea" id="RHEA:67605"/>
    </physiologicalReaction>
</comment>
<comment type="catalytic activity">
    <reaction evidence="7">
        <text>8-oxo-dATP + H2O = 8-oxo-dAMP + diphosphate + H(+)</text>
        <dbReference type="Rhea" id="RHEA:65396"/>
        <dbReference type="ChEBI" id="CHEBI:15377"/>
        <dbReference type="ChEBI" id="CHEBI:15378"/>
        <dbReference type="ChEBI" id="CHEBI:33019"/>
        <dbReference type="ChEBI" id="CHEBI:71361"/>
        <dbReference type="ChEBI" id="CHEBI:172871"/>
    </reaction>
    <physiologicalReaction direction="left-to-right" evidence="7">
        <dbReference type="Rhea" id="RHEA:65397"/>
    </physiologicalReaction>
</comment>
<comment type="function">
    <text evidence="21">Oxidized purine nucleoside triphosphate hydrolase which is a prominent sanitizer of the oxidized nucleotide pool. Catalyzes the hydrolysis of 2-oxo-dATP (2-hydroxy-dATP) into 2-oxo-dAMP. Also has a significant hydrolase activity toward 2-oxo-ATP, 8-oxo-dGTP and 8-oxo-dATP. Through the hydrolysis of oxidized purine nucleoside triphosphates, prevents their incorporation into DNA and the subsequent transversions A:T to C:G and G:C to T:A. Also catalyzes the hydrolysis of methylated purine nucleoside triphosphate preventing their integration into DNA. Through this antimutagenic activity protects cells from oxidative stress.</text>
</comment>
<keyword evidence="6" id="KW-0460">Magnesium</keyword>
<feature type="domain" description="Nudix hydrolase" evidence="22">
    <location>
        <begin position="1"/>
        <end position="128"/>
    </location>
</feature>
<comment type="catalytic activity">
    <reaction evidence="19">
        <text>O(6)-methyl-dGTP + H2O = O(6)-methyl-dGMP + diphosphate + H(+)</text>
        <dbReference type="Rhea" id="RHEA:67600"/>
        <dbReference type="ChEBI" id="CHEBI:15377"/>
        <dbReference type="ChEBI" id="CHEBI:15378"/>
        <dbReference type="ChEBI" id="CHEBI:33019"/>
        <dbReference type="ChEBI" id="CHEBI:169974"/>
        <dbReference type="ChEBI" id="CHEBI:169975"/>
    </reaction>
    <physiologicalReaction direction="left-to-right" evidence="19">
        <dbReference type="Rhea" id="RHEA:67601"/>
    </physiologicalReaction>
</comment>